<dbReference type="GO" id="GO:0003700">
    <property type="term" value="F:DNA-binding transcription factor activity"/>
    <property type="evidence" value="ECO:0007669"/>
    <property type="project" value="InterPro"/>
</dbReference>
<dbReference type="InterPro" id="IPR044759">
    <property type="entry name" value="bZIP_RF2"/>
</dbReference>
<keyword evidence="4" id="KW-1185">Reference proteome</keyword>
<dbReference type="InterPro" id="IPR046347">
    <property type="entry name" value="bZIP_sf"/>
</dbReference>
<dbReference type="CDD" id="cd14703">
    <property type="entry name" value="bZIP_plant_RF2"/>
    <property type="match status" value="1"/>
</dbReference>
<reference evidence="3 4" key="1">
    <citation type="journal article" date="2023" name="G3 (Bethesda)">
        <title>A haplotype-resolved chromosome-scale genome for Quercus rubra L. provides insights into the genetics of adaptive traits for red oak species.</title>
        <authorList>
            <person name="Kapoor B."/>
            <person name="Jenkins J."/>
            <person name="Schmutz J."/>
            <person name="Zhebentyayeva T."/>
            <person name="Kuelheim C."/>
            <person name="Coggeshall M."/>
            <person name="Heim C."/>
            <person name="Lasky J.R."/>
            <person name="Leites L."/>
            <person name="Islam-Faridi N."/>
            <person name="Romero-Severson J."/>
            <person name="DeLeo V.L."/>
            <person name="Lucas S.M."/>
            <person name="Lazic D."/>
            <person name="Gailing O."/>
            <person name="Carlson J."/>
            <person name="Staton M."/>
        </authorList>
    </citation>
    <scope>NUCLEOTIDE SEQUENCE [LARGE SCALE GENOMIC DNA]</scope>
    <source>
        <strain evidence="3">Pseudo-F2</strain>
    </source>
</reference>
<name>A0AAN7EFC4_QUERU</name>
<dbReference type="InterPro" id="IPR044797">
    <property type="entry name" value="At4g06598-like"/>
</dbReference>
<feature type="domain" description="BZIP" evidence="2">
    <location>
        <begin position="223"/>
        <end position="287"/>
    </location>
</feature>
<accession>A0AAN7EFC4</accession>
<evidence type="ECO:0000259" key="2">
    <source>
        <dbReference type="SMART" id="SM00338"/>
    </source>
</evidence>
<proteinExistence type="predicted"/>
<protein>
    <recommendedName>
        <fullName evidence="2">BZIP domain-containing protein</fullName>
    </recommendedName>
</protein>
<feature type="compositionally biased region" description="Polar residues" evidence="1">
    <location>
        <begin position="136"/>
        <end position="149"/>
    </location>
</feature>
<feature type="region of interest" description="Disordered" evidence="1">
    <location>
        <begin position="109"/>
        <end position="224"/>
    </location>
</feature>
<dbReference type="GO" id="GO:0005634">
    <property type="term" value="C:nucleus"/>
    <property type="evidence" value="ECO:0007669"/>
    <property type="project" value="UniProtKB-ARBA"/>
</dbReference>
<dbReference type="InterPro" id="IPR004827">
    <property type="entry name" value="bZIP"/>
</dbReference>
<evidence type="ECO:0000256" key="1">
    <source>
        <dbReference type="SAM" id="MobiDB-lite"/>
    </source>
</evidence>
<feature type="region of interest" description="Disordered" evidence="1">
    <location>
        <begin position="323"/>
        <end position="354"/>
    </location>
</feature>
<comment type="caution">
    <text evidence="3">The sequence shown here is derived from an EMBL/GenBank/DDBJ whole genome shotgun (WGS) entry which is preliminary data.</text>
</comment>
<dbReference type="SUPFAM" id="SSF57959">
    <property type="entry name" value="Leucine zipper domain"/>
    <property type="match status" value="1"/>
</dbReference>
<dbReference type="Gene3D" id="1.20.5.170">
    <property type="match status" value="1"/>
</dbReference>
<feature type="compositionally biased region" description="Polar residues" evidence="1">
    <location>
        <begin position="336"/>
        <end position="346"/>
    </location>
</feature>
<organism evidence="3 4">
    <name type="scientific">Quercus rubra</name>
    <name type="common">Northern red oak</name>
    <name type="synonym">Quercus borealis</name>
    <dbReference type="NCBI Taxonomy" id="3512"/>
    <lineage>
        <taxon>Eukaryota</taxon>
        <taxon>Viridiplantae</taxon>
        <taxon>Streptophyta</taxon>
        <taxon>Embryophyta</taxon>
        <taxon>Tracheophyta</taxon>
        <taxon>Spermatophyta</taxon>
        <taxon>Magnoliopsida</taxon>
        <taxon>eudicotyledons</taxon>
        <taxon>Gunneridae</taxon>
        <taxon>Pentapetalae</taxon>
        <taxon>rosids</taxon>
        <taxon>fabids</taxon>
        <taxon>Fagales</taxon>
        <taxon>Fagaceae</taxon>
        <taxon>Quercus</taxon>
    </lineage>
</organism>
<evidence type="ECO:0000313" key="4">
    <source>
        <dbReference type="Proteomes" id="UP001324115"/>
    </source>
</evidence>
<dbReference type="AlphaFoldDB" id="A0AAN7EFC4"/>
<dbReference type="Proteomes" id="UP001324115">
    <property type="component" value="Unassembled WGS sequence"/>
</dbReference>
<feature type="compositionally biased region" description="Polar residues" evidence="1">
    <location>
        <begin position="209"/>
        <end position="223"/>
    </location>
</feature>
<feature type="compositionally biased region" description="Polar residues" evidence="1">
    <location>
        <begin position="173"/>
        <end position="186"/>
    </location>
</feature>
<dbReference type="SMART" id="SM00338">
    <property type="entry name" value="BRLZ"/>
    <property type="match status" value="1"/>
</dbReference>
<evidence type="ECO:0000313" key="3">
    <source>
        <dbReference type="EMBL" id="KAK4570865.1"/>
    </source>
</evidence>
<dbReference type="PANTHER" id="PTHR46835:SF2">
    <property type="entry name" value="BZIP TRANSCRIPTION FACTOR"/>
    <property type="match status" value="1"/>
</dbReference>
<gene>
    <name evidence="3" type="ORF">RGQ29_029644</name>
</gene>
<dbReference type="PANTHER" id="PTHR46835">
    <property type="entry name" value="BASIC-LEUCINE ZIPPER (BZIP) TRANSCRIPTION FACTOR FAMILY PROTEIN-RELATED"/>
    <property type="match status" value="1"/>
</dbReference>
<feature type="compositionally biased region" description="Low complexity" evidence="1">
    <location>
        <begin position="157"/>
        <end position="172"/>
    </location>
</feature>
<dbReference type="EMBL" id="JAXUIC010000009">
    <property type="protein sequence ID" value="KAK4570865.1"/>
    <property type="molecule type" value="Genomic_DNA"/>
</dbReference>
<sequence>MENSDGSSTMRNFTFKGRLLPLPPNTFDCIFPSDENCIANPTVGSEGYPKPMGGQCHQRTSSDSFLLEEQPSWLDELLNEPEIPVSRGHQRSSSDSIASLNGPAKSFREDRYKFKNNPEAGPSRGFSNFDHHKGLSQASLHANASTSHMHQNKARESSSTSVTSSSSSLFTSDGISLQTSGSSCTPQEPDGMPSKAIVKKDGKDPEFSSFRSDCSHSNPTTSRADLKRAKHSTKCRQFAQRSRLRKLQYIAEMERNIQVLQAEGYEVSAELEFLDQQNLILGMENMALKQRLESLSQERFIKHLEQDMLQKEVSRLQNLYQQQQQQQQMHSKRHQINSTNLDSHTSIIPKEAGS</sequence>